<dbReference type="SUPFAM" id="SSF52499">
    <property type="entry name" value="Isochorismatase-like hydrolases"/>
    <property type="match status" value="1"/>
</dbReference>
<dbReference type="CDD" id="cd00431">
    <property type="entry name" value="cysteine_hydrolases"/>
    <property type="match status" value="1"/>
</dbReference>
<evidence type="ECO:0000313" key="3">
    <source>
        <dbReference type="EMBL" id="TKJ40857.1"/>
    </source>
</evidence>
<dbReference type="InterPro" id="IPR050272">
    <property type="entry name" value="Isochorismatase-like_hydrls"/>
</dbReference>
<keyword evidence="1" id="KW-0378">Hydrolase</keyword>
<feature type="domain" description="Isochorismatase-like" evidence="2">
    <location>
        <begin position="1"/>
        <end position="168"/>
    </location>
</feature>
<dbReference type="EMBL" id="NJBN01000004">
    <property type="protein sequence ID" value="TKJ40857.1"/>
    <property type="molecule type" value="Genomic_DNA"/>
</dbReference>
<gene>
    <name evidence="3" type="ORF">CEE37_06625</name>
</gene>
<dbReference type="InterPro" id="IPR000868">
    <property type="entry name" value="Isochorismatase-like_dom"/>
</dbReference>
<evidence type="ECO:0000313" key="4">
    <source>
        <dbReference type="Proteomes" id="UP000319619"/>
    </source>
</evidence>
<evidence type="ECO:0000259" key="2">
    <source>
        <dbReference type="Pfam" id="PF00857"/>
    </source>
</evidence>
<dbReference type="InterPro" id="IPR036380">
    <property type="entry name" value="Isochorismatase-like_sf"/>
</dbReference>
<comment type="caution">
    <text evidence="3">The sequence shown here is derived from an EMBL/GenBank/DDBJ whole genome shotgun (WGS) entry which is preliminary data.</text>
</comment>
<accession>A0A532V1K2</accession>
<dbReference type="Pfam" id="PF00857">
    <property type="entry name" value="Isochorismatase"/>
    <property type="match status" value="1"/>
</dbReference>
<dbReference type="PRINTS" id="PR01398">
    <property type="entry name" value="ISCHRISMTASE"/>
</dbReference>
<dbReference type="GO" id="GO:0008908">
    <property type="term" value="F:isochorismatase activity"/>
    <property type="evidence" value="ECO:0007669"/>
    <property type="project" value="InterPro"/>
</dbReference>
<proteinExistence type="predicted"/>
<dbReference type="AlphaFoldDB" id="A0A532V1K2"/>
<dbReference type="PANTHER" id="PTHR43540">
    <property type="entry name" value="PEROXYUREIDOACRYLATE/UREIDOACRYLATE AMIDOHYDROLASE-RELATED"/>
    <property type="match status" value="1"/>
</dbReference>
<dbReference type="InterPro" id="IPR016291">
    <property type="entry name" value="Isochorismatase"/>
</dbReference>
<dbReference type="Gene3D" id="3.40.50.850">
    <property type="entry name" value="Isochorismatase-like"/>
    <property type="match status" value="1"/>
</dbReference>
<dbReference type="PANTHER" id="PTHR43540:SF6">
    <property type="entry name" value="ISOCHORISMATASE-LIKE DOMAIN-CONTAINING PROTEIN"/>
    <property type="match status" value="1"/>
</dbReference>
<dbReference type="Proteomes" id="UP000319619">
    <property type="component" value="Unassembled WGS sequence"/>
</dbReference>
<sequence length="174" mass="19696">MQNYFISPDSHSYLPAGEAIIPNVQQLIAKFQEADRPVIYTTHVHNPDGSDAGIMGWWWGDMIREGKPEAEVYQAITPQAGDNVIKKHRYSAFYNTDLEIILRCAYIKDLVICGVMTNLCCESTTRDAYYRDYRVFFPADATGAAYEEMHLATLMNLAYGFACITTTNKIIEGF</sequence>
<evidence type="ECO:0000256" key="1">
    <source>
        <dbReference type="ARBA" id="ARBA00022801"/>
    </source>
</evidence>
<reference evidence="3 4" key="1">
    <citation type="submission" date="2017-06" db="EMBL/GenBank/DDBJ databases">
        <title>Novel microbial phyla capable of carbon fixation and sulfur reduction in deep-sea sediments.</title>
        <authorList>
            <person name="Huang J."/>
            <person name="Baker B."/>
            <person name="Wang Y."/>
        </authorList>
    </citation>
    <scope>NUCLEOTIDE SEQUENCE [LARGE SCALE GENOMIC DNA]</scope>
    <source>
        <strain evidence="3">B3_LCP</strain>
    </source>
</reference>
<protein>
    <recommendedName>
        <fullName evidence="2">Isochorismatase-like domain-containing protein</fullName>
    </recommendedName>
</protein>
<name>A0A532V1K2_UNCL8</name>
<organism evidence="3 4">
    <name type="scientific">candidate division LCP-89 bacterium B3_LCP</name>
    <dbReference type="NCBI Taxonomy" id="2012998"/>
    <lineage>
        <taxon>Bacteria</taxon>
        <taxon>Pseudomonadati</taxon>
        <taxon>Bacteria division LCP-89</taxon>
    </lineage>
</organism>